<comment type="caution">
    <text evidence="1">The sequence shown here is derived from an EMBL/GenBank/DDBJ whole genome shotgun (WGS) entry which is preliminary data.</text>
</comment>
<evidence type="ECO:0000313" key="2">
    <source>
        <dbReference type="Proteomes" id="UP000886998"/>
    </source>
</evidence>
<protein>
    <submittedName>
        <fullName evidence="1">Uncharacterized protein</fullName>
    </submittedName>
</protein>
<dbReference type="AlphaFoldDB" id="A0A8X6YH73"/>
<gene>
    <name evidence="1" type="ORF">TNIN_128531</name>
</gene>
<name>A0A8X6YH73_9ARAC</name>
<evidence type="ECO:0000313" key="1">
    <source>
        <dbReference type="EMBL" id="GFY71379.1"/>
    </source>
</evidence>
<dbReference type="Proteomes" id="UP000886998">
    <property type="component" value="Unassembled WGS sequence"/>
</dbReference>
<organism evidence="1 2">
    <name type="scientific">Trichonephila inaurata madagascariensis</name>
    <dbReference type="NCBI Taxonomy" id="2747483"/>
    <lineage>
        <taxon>Eukaryota</taxon>
        <taxon>Metazoa</taxon>
        <taxon>Ecdysozoa</taxon>
        <taxon>Arthropoda</taxon>
        <taxon>Chelicerata</taxon>
        <taxon>Arachnida</taxon>
        <taxon>Araneae</taxon>
        <taxon>Araneomorphae</taxon>
        <taxon>Entelegynae</taxon>
        <taxon>Araneoidea</taxon>
        <taxon>Nephilidae</taxon>
        <taxon>Trichonephila</taxon>
        <taxon>Trichonephila inaurata</taxon>
    </lineage>
</organism>
<sequence>MQAMMPTYGSLDIFEDFGRLSKFLSNYCNASKQHFEDVKVLKCGPKRRKNLLCHVRDLHQVSPDSNGTDFSKGRLSRYQTVSEDFILLYELHIKI</sequence>
<dbReference type="EMBL" id="BMAV01018776">
    <property type="protein sequence ID" value="GFY71379.1"/>
    <property type="molecule type" value="Genomic_DNA"/>
</dbReference>
<reference evidence="1" key="1">
    <citation type="submission" date="2020-08" db="EMBL/GenBank/DDBJ databases">
        <title>Multicomponent nature underlies the extraordinary mechanical properties of spider dragline silk.</title>
        <authorList>
            <person name="Kono N."/>
            <person name="Nakamura H."/>
            <person name="Mori M."/>
            <person name="Yoshida Y."/>
            <person name="Ohtoshi R."/>
            <person name="Malay A.D."/>
            <person name="Moran D.A.P."/>
            <person name="Tomita M."/>
            <person name="Numata K."/>
            <person name="Arakawa K."/>
        </authorList>
    </citation>
    <scope>NUCLEOTIDE SEQUENCE</scope>
</reference>
<keyword evidence="2" id="KW-1185">Reference proteome</keyword>
<proteinExistence type="predicted"/>
<accession>A0A8X6YH73</accession>